<accession>A0A0E9QVV7</accession>
<dbReference type="AlphaFoldDB" id="A0A0E9QVV7"/>
<organism evidence="1">
    <name type="scientific">Anguilla anguilla</name>
    <name type="common">European freshwater eel</name>
    <name type="synonym">Muraena anguilla</name>
    <dbReference type="NCBI Taxonomy" id="7936"/>
    <lineage>
        <taxon>Eukaryota</taxon>
        <taxon>Metazoa</taxon>
        <taxon>Chordata</taxon>
        <taxon>Craniata</taxon>
        <taxon>Vertebrata</taxon>
        <taxon>Euteleostomi</taxon>
        <taxon>Actinopterygii</taxon>
        <taxon>Neopterygii</taxon>
        <taxon>Teleostei</taxon>
        <taxon>Anguilliformes</taxon>
        <taxon>Anguillidae</taxon>
        <taxon>Anguilla</taxon>
    </lineage>
</organism>
<name>A0A0E9QVV7_ANGAN</name>
<proteinExistence type="predicted"/>
<protein>
    <submittedName>
        <fullName evidence="1">Uncharacterized protein</fullName>
    </submittedName>
</protein>
<reference evidence="1" key="2">
    <citation type="journal article" date="2015" name="Fish Shellfish Immunol.">
        <title>Early steps in the European eel (Anguilla anguilla)-Vibrio vulnificus interaction in the gills: Role of the RtxA13 toxin.</title>
        <authorList>
            <person name="Callol A."/>
            <person name="Pajuelo D."/>
            <person name="Ebbesson L."/>
            <person name="Teles M."/>
            <person name="MacKenzie S."/>
            <person name="Amaro C."/>
        </authorList>
    </citation>
    <scope>NUCLEOTIDE SEQUENCE</scope>
</reference>
<reference evidence="1" key="1">
    <citation type="submission" date="2014-11" db="EMBL/GenBank/DDBJ databases">
        <authorList>
            <person name="Amaro Gonzalez C."/>
        </authorList>
    </citation>
    <scope>NUCLEOTIDE SEQUENCE</scope>
</reference>
<sequence length="16" mass="1985">MPGTYKVFYRIVHPYN</sequence>
<dbReference type="EMBL" id="GBXM01088207">
    <property type="protein sequence ID" value="JAH20370.1"/>
    <property type="molecule type" value="Transcribed_RNA"/>
</dbReference>
<evidence type="ECO:0000313" key="1">
    <source>
        <dbReference type="EMBL" id="JAH20370.1"/>
    </source>
</evidence>